<dbReference type="SUPFAM" id="SSF82861">
    <property type="entry name" value="Mechanosensitive channel protein MscS (YggB), transmembrane region"/>
    <property type="match status" value="1"/>
</dbReference>
<keyword evidence="6 7" id="KW-0472">Membrane</keyword>
<dbReference type="Gene3D" id="3.30.70.100">
    <property type="match status" value="1"/>
</dbReference>
<evidence type="ECO:0000256" key="6">
    <source>
        <dbReference type="ARBA" id="ARBA00023136"/>
    </source>
</evidence>
<keyword evidence="7" id="KW-0406">Ion transport</keyword>
<keyword evidence="7" id="KW-0407">Ion channel</keyword>
<sequence>MMNDMQAFFEQGSELMPWLVDSVMNLIVGIVIFFVGKYIASKVAKWCENRLLKSSVDKAVAGFASSILFALMFAGIALMALGQIGVETTSFIAILGAAGLAVGLALQGSLSNFASGVLIILLRPFRSGDFIDAGGQMGTVNRIELFHTYLKTPDNRVIIVPNSSVMNGSIVNFSRESTRRLDLVVGISYDADIRLAKQIMEDIVNADERILKDPACVIAVSELADSSVNFFLRPWVASGDYWTVRADLLEKIKYTFDERGVGIPYPQMDVHVHKQES</sequence>
<dbReference type="InterPro" id="IPR023408">
    <property type="entry name" value="MscS_beta-dom_sf"/>
</dbReference>
<dbReference type="InterPro" id="IPR049278">
    <property type="entry name" value="MS_channel_C"/>
</dbReference>
<dbReference type="GO" id="GO:0008381">
    <property type="term" value="F:mechanosensitive monoatomic ion channel activity"/>
    <property type="evidence" value="ECO:0007669"/>
    <property type="project" value="InterPro"/>
</dbReference>
<dbReference type="InterPro" id="IPR045275">
    <property type="entry name" value="MscS_archaea/bacteria_type"/>
</dbReference>
<dbReference type="PANTHER" id="PTHR30221">
    <property type="entry name" value="SMALL-CONDUCTANCE MECHANOSENSITIVE CHANNEL"/>
    <property type="match status" value="1"/>
</dbReference>
<comment type="subcellular location">
    <subcellularLocation>
        <location evidence="7">Cell inner membrane</location>
        <topology evidence="7">Multi-pass membrane protein</topology>
    </subcellularLocation>
    <subcellularLocation>
        <location evidence="1">Cell membrane</location>
        <topology evidence="1">Multi-pass membrane protein</topology>
    </subcellularLocation>
</comment>
<evidence type="ECO:0000256" key="2">
    <source>
        <dbReference type="ARBA" id="ARBA00008017"/>
    </source>
</evidence>
<dbReference type="PANTHER" id="PTHR30221:SF1">
    <property type="entry name" value="SMALL-CONDUCTANCE MECHANOSENSITIVE CHANNEL"/>
    <property type="match status" value="1"/>
</dbReference>
<dbReference type="Gene3D" id="2.30.30.60">
    <property type="match status" value="1"/>
</dbReference>
<evidence type="ECO:0000313" key="11">
    <source>
        <dbReference type="EMBL" id="QKK81803.1"/>
    </source>
</evidence>
<feature type="domain" description="Mechanosensitive ion channel transmembrane helices 2/3" evidence="10">
    <location>
        <begin position="76"/>
        <end position="107"/>
    </location>
</feature>
<comment type="subunit">
    <text evidence="7">Homoheptamer.</text>
</comment>
<dbReference type="AlphaFoldDB" id="A0A859CYQ2"/>
<dbReference type="EMBL" id="CP054301">
    <property type="protein sequence ID" value="QKK81803.1"/>
    <property type="molecule type" value="Genomic_DNA"/>
</dbReference>
<dbReference type="GO" id="GO:0005886">
    <property type="term" value="C:plasma membrane"/>
    <property type="evidence" value="ECO:0007669"/>
    <property type="project" value="UniProtKB-SubCell"/>
</dbReference>
<evidence type="ECO:0000256" key="7">
    <source>
        <dbReference type="RuleBase" id="RU369025"/>
    </source>
</evidence>
<evidence type="ECO:0000259" key="10">
    <source>
        <dbReference type="Pfam" id="PF21088"/>
    </source>
</evidence>
<reference evidence="11 12" key="1">
    <citation type="submission" date="2020-06" db="EMBL/GenBank/DDBJ databases">
        <authorList>
            <person name="Voronona O.L."/>
            <person name="Aksenova E.I."/>
            <person name="Kunda M.S."/>
            <person name="Semenov A.N."/>
            <person name="Ryzhova N."/>
        </authorList>
    </citation>
    <scope>NUCLEOTIDE SEQUENCE [LARGE SCALE GENOMIC DNA]</scope>
    <source>
        <strain evidence="11 12">MPKMM3633</strain>
    </source>
</reference>
<keyword evidence="5 7" id="KW-1133">Transmembrane helix</keyword>
<feature type="transmembrane region" description="Helical" evidence="7">
    <location>
        <begin position="91"/>
        <end position="122"/>
    </location>
</feature>
<gene>
    <name evidence="11" type="ORF">MP3633_3076</name>
</gene>
<dbReference type="InterPro" id="IPR011014">
    <property type="entry name" value="MscS_channel_TM-2"/>
</dbReference>
<feature type="transmembrane region" description="Helical" evidence="7">
    <location>
        <begin position="15"/>
        <end position="39"/>
    </location>
</feature>
<dbReference type="InterPro" id="IPR011066">
    <property type="entry name" value="MscS_channel_C_sf"/>
</dbReference>
<evidence type="ECO:0000256" key="5">
    <source>
        <dbReference type="ARBA" id="ARBA00022989"/>
    </source>
</evidence>
<organism evidence="11 12">
    <name type="scientific">Marinomonas primoryensis</name>
    <dbReference type="NCBI Taxonomy" id="178399"/>
    <lineage>
        <taxon>Bacteria</taxon>
        <taxon>Pseudomonadati</taxon>
        <taxon>Pseudomonadota</taxon>
        <taxon>Gammaproteobacteria</taxon>
        <taxon>Oceanospirillales</taxon>
        <taxon>Oceanospirillaceae</taxon>
        <taxon>Marinomonas</taxon>
    </lineage>
</organism>
<feature type="domain" description="Mechanosensitive ion channel MscS" evidence="8">
    <location>
        <begin position="109"/>
        <end position="175"/>
    </location>
</feature>
<keyword evidence="7" id="KW-0997">Cell inner membrane</keyword>
<evidence type="ECO:0000256" key="3">
    <source>
        <dbReference type="ARBA" id="ARBA00022475"/>
    </source>
</evidence>
<dbReference type="Proteomes" id="UP000509371">
    <property type="component" value="Chromosome"/>
</dbReference>
<keyword evidence="3" id="KW-1003">Cell membrane</keyword>
<evidence type="ECO:0000313" key="12">
    <source>
        <dbReference type="Proteomes" id="UP000509371"/>
    </source>
</evidence>
<feature type="domain" description="Mechanosensitive ion channel MscS C-terminal" evidence="9">
    <location>
        <begin position="182"/>
        <end position="263"/>
    </location>
</feature>
<keyword evidence="7" id="KW-0813">Transport</keyword>
<dbReference type="Gene3D" id="1.10.287.1260">
    <property type="match status" value="1"/>
</dbReference>
<dbReference type="SUPFAM" id="SSF50182">
    <property type="entry name" value="Sm-like ribonucleoproteins"/>
    <property type="match status" value="1"/>
</dbReference>
<dbReference type="Pfam" id="PF21088">
    <property type="entry name" value="MS_channel_1st"/>
    <property type="match status" value="1"/>
</dbReference>
<dbReference type="KEGG" id="mpri:MP3633_3076"/>
<keyword evidence="4 7" id="KW-0812">Transmembrane</keyword>
<feature type="transmembrane region" description="Helical" evidence="7">
    <location>
        <begin position="60"/>
        <end position="85"/>
    </location>
</feature>
<dbReference type="Pfam" id="PF21082">
    <property type="entry name" value="MS_channel_3rd"/>
    <property type="match status" value="1"/>
</dbReference>
<dbReference type="Pfam" id="PF00924">
    <property type="entry name" value="MS_channel_2nd"/>
    <property type="match status" value="1"/>
</dbReference>
<dbReference type="SUPFAM" id="SSF82689">
    <property type="entry name" value="Mechanosensitive channel protein MscS (YggB), C-terminal domain"/>
    <property type="match status" value="1"/>
</dbReference>
<name>A0A859CYQ2_9GAMM</name>
<comment type="caution">
    <text evidence="7">Lacks conserved residue(s) required for the propagation of feature annotation.</text>
</comment>
<comment type="similarity">
    <text evidence="2 7">Belongs to the MscS (TC 1.A.23) family.</text>
</comment>
<evidence type="ECO:0000256" key="1">
    <source>
        <dbReference type="ARBA" id="ARBA00004651"/>
    </source>
</evidence>
<proteinExistence type="inferred from homology"/>
<dbReference type="InterPro" id="IPR006685">
    <property type="entry name" value="MscS_channel_2nd"/>
</dbReference>
<protein>
    <recommendedName>
        <fullName evidence="7">Small-conductance mechanosensitive channel</fullName>
    </recommendedName>
</protein>
<dbReference type="InterPro" id="IPR049142">
    <property type="entry name" value="MS_channel_1st"/>
</dbReference>
<comment type="function">
    <text evidence="7">Mechanosensitive channel that participates in the regulation of osmotic pressure changes within the cell, opening in response to stretch forces in the membrane lipid bilayer, without the need for other proteins. Contributes to normal resistance to hypoosmotic shock. Forms an ion channel of 1.0 nanosiemens conductance with a slight preference for anions.</text>
</comment>
<evidence type="ECO:0000259" key="8">
    <source>
        <dbReference type="Pfam" id="PF00924"/>
    </source>
</evidence>
<evidence type="ECO:0000256" key="4">
    <source>
        <dbReference type="ARBA" id="ARBA00022692"/>
    </source>
</evidence>
<accession>A0A859CYQ2</accession>
<evidence type="ECO:0000259" key="9">
    <source>
        <dbReference type="Pfam" id="PF21082"/>
    </source>
</evidence>
<dbReference type="InterPro" id="IPR010920">
    <property type="entry name" value="LSM_dom_sf"/>
</dbReference>